<dbReference type="InterPro" id="IPR003593">
    <property type="entry name" value="AAA+_ATPase"/>
</dbReference>
<dbReference type="InterPro" id="IPR017871">
    <property type="entry name" value="ABC_transporter-like_CS"/>
</dbReference>
<dbReference type="InterPro" id="IPR027417">
    <property type="entry name" value="P-loop_NTPase"/>
</dbReference>
<proteinExistence type="predicted"/>
<keyword evidence="2" id="KW-0547">Nucleotide-binding</keyword>
<keyword evidence="7" id="KW-1185">Reference proteome</keyword>
<protein>
    <submittedName>
        <fullName evidence="6">ABC transporter ATP-binding protein</fullName>
    </submittedName>
</protein>
<dbReference type="EMBL" id="JBHRSS010000003">
    <property type="protein sequence ID" value="MFC3103050.1"/>
    <property type="molecule type" value="Genomic_DNA"/>
</dbReference>
<dbReference type="SUPFAM" id="SSF52540">
    <property type="entry name" value="P-loop containing nucleoside triphosphate hydrolases"/>
    <property type="match status" value="1"/>
</dbReference>
<dbReference type="InterPro" id="IPR050093">
    <property type="entry name" value="ABC_SmlMolc_Importer"/>
</dbReference>
<dbReference type="Proteomes" id="UP001595462">
    <property type="component" value="Unassembled WGS sequence"/>
</dbReference>
<comment type="caution">
    <text evidence="6">The sequence shown here is derived from an EMBL/GenBank/DDBJ whole genome shotgun (WGS) entry which is preliminary data.</text>
</comment>
<evidence type="ECO:0000313" key="7">
    <source>
        <dbReference type="Proteomes" id="UP001595462"/>
    </source>
</evidence>
<dbReference type="PANTHER" id="PTHR42781">
    <property type="entry name" value="SPERMIDINE/PUTRESCINE IMPORT ATP-BINDING PROTEIN POTA"/>
    <property type="match status" value="1"/>
</dbReference>
<reference evidence="7" key="1">
    <citation type="journal article" date="2019" name="Int. J. Syst. Evol. Microbiol.">
        <title>The Global Catalogue of Microorganisms (GCM) 10K type strain sequencing project: providing services to taxonomists for standard genome sequencing and annotation.</title>
        <authorList>
            <consortium name="The Broad Institute Genomics Platform"/>
            <consortium name="The Broad Institute Genome Sequencing Center for Infectious Disease"/>
            <person name="Wu L."/>
            <person name="Ma J."/>
        </authorList>
    </citation>
    <scope>NUCLEOTIDE SEQUENCE [LARGE SCALE GENOMIC DNA]</scope>
    <source>
        <strain evidence="7">KCTC 52640</strain>
    </source>
</reference>
<dbReference type="CDD" id="cd03293">
    <property type="entry name" value="ABC_NrtD_SsuB_transporters"/>
    <property type="match status" value="1"/>
</dbReference>
<gene>
    <name evidence="6" type="ORF">ACFOSU_04020</name>
</gene>
<dbReference type="PANTHER" id="PTHR42781:SF8">
    <property type="entry name" value="BICARBONATE TRANSPORT ATP-BINDING PROTEIN CMPC"/>
    <property type="match status" value="1"/>
</dbReference>
<sequence>MSLVEAKGLEKHYGDDVVLERLNFSVDKGEFITIVGASGCGKTTFLKMMLGTESVTRGKLMLDDKAIPGEPGPDRGVVFQKYSVFPHLTVLGNVIIAQELSSSPLLGKLFFGRRKRARDAAIERLTEVGLENALDKYPHELSGGMQQRLAIAQALMMKPRILLLDEPFGALDPGIRKDMHELVLKLWRELDLTIFMITHDIEEAFALGTRVWVFDKWRDDPQAPHAYGATVTYDLDVNREREPNAPPTDADKKPSVTDDDGRADKTLTKEAIS</sequence>
<dbReference type="Gene3D" id="3.40.50.300">
    <property type="entry name" value="P-loop containing nucleotide triphosphate hydrolases"/>
    <property type="match status" value="1"/>
</dbReference>
<evidence type="ECO:0000259" key="5">
    <source>
        <dbReference type="PROSITE" id="PS50893"/>
    </source>
</evidence>
<feature type="domain" description="ABC transporter" evidence="5">
    <location>
        <begin position="4"/>
        <end position="241"/>
    </location>
</feature>
<dbReference type="RefSeq" id="WP_380686700.1">
    <property type="nucleotide sequence ID" value="NZ_JBHRSS010000003.1"/>
</dbReference>
<name>A0ABV7ENW3_9GAMM</name>
<dbReference type="InterPro" id="IPR003439">
    <property type="entry name" value="ABC_transporter-like_ATP-bd"/>
</dbReference>
<organism evidence="6 7">
    <name type="scientific">Salinisphaera aquimarina</name>
    <dbReference type="NCBI Taxonomy" id="2094031"/>
    <lineage>
        <taxon>Bacteria</taxon>
        <taxon>Pseudomonadati</taxon>
        <taxon>Pseudomonadota</taxon>
        <taxon>Gammaproteobacteria</taxon>
        <taxon>Salinisphaerales</taxon>
        <taxon>Salinisphaeraceae</taxon>
        <taxon>Salinisphaera</taxon>
    </lineage>
</organism>
<evidence type="ECO:0000256" key="3">
    <source>
        <dbReference type="ARBA" id="ARBA00022840"/>
    </source>
</evidence>
<dbReference type="Pfam" id="PF00005">
    <property type="entry name" value="ABC_tran"/>
    <property type="match status" value="1"/>
</dbReference>
<dbReference type="PROSITE" id="PS00211">
    <property type="entry name" value="ABC_TRANSPORTER_1"/>
    <property type="match status" value="1"/>
</dbReference>
<evidence type="ECO:0000256" key="1">
    <source>
        <dbReference type="ARBA" id="ARBA00022448"/>
    </source>
</evidence>
<dbReference type="PROSITE" id="PS50893">
    <property type="entry name" value="ABC_TRANSPORTER_2"/>
    <property type="match status" value="1"/>
</dbReference>
<feature type="region of interest" description="Disordered" evidence="4">
    <location>
        <begin position="234"/>
        <end position="273"/>
    </location>
</feature>
<keyword evidence="1" id="KW-0813">Transport</keyword>
<evidence type="ECO:0000256" key="2">
    <source>
        <dbReference type="ARBA" id="ARBA00022741"/>
    </source>
</evidence>
<dbReference type="SMART" id="SM00382">
    <property type="entry name" value="AAA"/>
    <property type="match status" value="1"/>
</dbReference>
<evidence type="ECO:0000313" key="6">
    <source>
        <dbReference type="EMBL" id="MFC3103050.1"/>
    </source>
</evidence>
<dbReference type="GO" id="GO:0005524">
    <property type="term" value="F:ATP binding"/>
    <property type="evidence" value="ECO:0007669"/>
    <property type="project" value="UniProtKB-KW"/>
</dbReference>
<evidence type="ECO:0000256" key="4">
    <source>
        <dbReference type="SAM" id="MobiDB-lite"/>
    </source>
</evidence>
<feature type="compositionally biased region" description="Basic and acidic residues" evidence="4">
    <location>
        <begin position="236"/>
        <end position="273"/>
    </location>
</feature>
<keyword evidence="3 6" id="KW-0067">ATP-binding</keyword>
<accession>A0ABV7ENW3</accession>